<feature type="non-terminal residue" evidence="2">
    <location>
        <position position="1"/>
    </location>
</feature>
<dbReference type="AlphaFoldDB" id="K7SRS6"/>
<reference evidence="2" key="1">
    <citation type="submission" date="2012-01" db="EMBL/GenBank/DDBJ databases">
        <title>Phylogeny of Nepomorpha.</title>
        <authorList>
            <person name="Li M."/>
            <person name="Wang J."/>
            <person name="Liu H."/>
            <person name="Bu W."/>
        </authorList>
    </citation>
    <scope>NUCLEOTIDE SEQUENCE</scope>
</reference>
<accession>K7SRS6</accession>
<evidence type="ECO:0000313" key="2">
    <source>
        <dbReference type="EMBL" id="AFW04370.1"/>
    </source>
</evidence>
<dbReference type="EMBL" id="JQ409434">
    <property type="protein sequence ID" value="AFW04370.1"/>
    <property type="molecule type" value="Genomic_DNA"/>
</dbReference>
<organism evidence="2">
    <name type="scientific">Ochterus marginatus</name>
    <dbReference type="NCBI Taxonomy" id="280162"/>
    <lineage>
        <taxon>Eukaryota</taxon>
        <taxon>Metazoa</taxon>
        <taxon>Ecdysozoa</taxon>
        <taxon>Arthropoda</taxon>
        <taxon>Hexapoda</taxon>
        <taxon>Insecta</taxon>
        <taxon>Pterygota</taxon>
        <taxon>Neoptera</taxon>
        <taxon>Paraneoptera</taxon>
        <taxon>Hemiptera</taxon>
        <taxon>Heteroptera</taxon>
        <taxon>Panheteroptera</taxon>
        <taxon>Nepomorpha</taxon>
        <taxon>Ochteridae</taxon>
        <taxon>Ochterus</taxon>
    </lineage>
</organism>
<evidence type="ECO:0000256" key="1">
    <source>
        <dbReference type="SAM" id="MobiDB-lite"/>
    </source>
</evidence>
<gene>
    <name evidence="2" type="primary">Dfd</name>
</gene>
<proteinExistence type="predicted"/>
<feature type="region of interest" description="Disordered" evidence="1">
    <location>
        <begin position="22"/>
        <end position="86"/>
    </location>
</feature>
<sequence>TEEYSQSNYMSPEVFGHQYHQYHHPQALQHHPQVHGPTQQQGGYPGYYGYYQEATGPLEAPAPPLLLQDSPKSPQLQEESDHDTLEDEELLLDDGSPHTADECSESGDRIIYPWMR</sequence>
<protein>
    <submittedName>
        <fullName evidence="2">Deformed</fullName>
    </submittedName>
</protein>
<feature type="compositionally biased region" description="Low complexity" evidence="1">
    <location>
        <begin position="36"/>
        <end position="52"/>
    </location>
</feature>
<name>K7SRS6_9HEMI</name>
<feature type="non-terminal residue" evidence="2">
    <location>
        <position position="116"/>
    </location>
</feature>